<feature type="compositionally biased region" description="Low complexity" evidence="1">
    <location>
        <begin position="380"/>
        <end position="399"/>
    </location>
</feature>
<feature type="transmembrane region" description="Helical" evidence="2">
    <location>
        <begin position="108"/>
        <end position="128"/>
    </location>
</feature>
<dbReference type="OrthoDB" id="2290506at2759"/>
<dbReference type="InParanoid" id="A0A168MWF5"/>
<feature type="transmembrane region" description="Helical" evidence="2">
    <location>
        <begin position="140"/>
        <end position="165"/>
    </location>
</feature>
<feature type="transmembrane region" description="Helical" evidence="2">
    <location>
        <begin position="39"/>
        <end position="59"/>
    </location>
</feature>
<sequence>MISLPCPTLIFFKIWLSNQATMLSSVFAFSLVRSLKTPFIYCLIPFSFSLVLALTSFAFNQSSYHSCWFGNANVVETLTLQVIPQGLCIVFSLGTVLYVLITKSSSLSVSYALYPLIPVVTQLGSIVAEVNNNGIGNSTLIWWASISNGLGGVIVFLVFFLDSLFWHGIRTLSRSVLSKTSNQNDDEETTLGNKRHTNLSDQSDDDDGQRTIKSTSTTVAPPIMEKNPTANTGLPRQYYQPSLSPSPQRDTPIIIFPPPPPTAASNPRHPTSLELEDADFVDMFAQPSPSLHVDTASLTTSAATLRSPPPICYAMEEAVPWRVLEAGEVEEDADSPTVPSSSPPPLLPRSSSMTSNYRKESWLSLDDDIKDDDRLQQPLSSSSLSSSISSTSASPAAVSEWLTRRGDSLDGMREHMGRTSKSIRRWCRTVNKLDDDPDDLASRLHVVHEEQPQ</sequence>
<gene>
    <name evidence="3" type="primary">ABSGL_04958.1 scaffold 6254</name>
</gene>
<evidence type="ECO:0000313" key="3">
    <source>
        <dbReference type="EMBL" id="SAL99349.1"/>
    </source>
</evidence>
<keyword evidence="4" id="KW-1185">Reference proteome</keyword>
<keyword evidence="2" id="KW-0472">Membrane</keyword>
<dbReference type="Proteomes" id="UP000078561">
    <property type="component" value="Unassembled WGS sequence"/>
</dbReference>
<accession>A0A168MWF5</accession>
<dbReference type="STRING" id="4829.A0A168MWF5"/>
<protein>
    <recommendedName>
        <fullName evidence="5">Transmembrane protein</fullName>
    </recommendedName>
</protein>
<dbReference type="EMBL" id="LT552686">
    <property type="protein sequence ID" value="SAL99349.1"/>
    <property type="molecule type" value="Genomic_DNA"/>
</dbReference>
<evidence type="ECO:0000313" key="4">
    <source>
        <dbReference type="Proteomes" id="UP000078561"/>
    </source>
</evidence>
<feature type="transmembrane region" description="Helical" evidence="2">
    <location>
        <begin position="12"/>
        <end position="32"/>
    </location>
</feature>
<dbReference type="AlphaFoldDB" id="A0A168MWF5"/>
<feature type="region of interest" description="Disordered" evidence="1">
    <location>
        <begin position="329"/>
        <end position="353"/>
    </location>
</feature>
<evidence type="ECO:0008006" key="5">
    <source>
        <dbReference type="Google" id="ProtNLM"/>
    </source>
</evidence>
<keyword evidence="2" id="KW-0812">Transmembrane</keyword>
<feature type="region of interest" description="Disordered" evidence="1">
    <location>
        <begin position="373"/>
        <end position="399"/>
    </location>
</feature>
<name>A0A168MWF5_ABSGL</name>
<proteinExistence type="predicted"/>
<evidence type="ECO:0000256" key="2">
    <source>
        <dbReference type="SAM" id="Phobius"/>
    </source>
</evidence>
<feature type="region of interest" description="Disordered" evidence="1">
    <location>
        <begin position="178"/>
        <end position="251"/>
    </location>
</feature>
<reference evidence="3" key="1">
    <citation type="submission" date="2016-04" db="EMBL/GenBank/DDBJ databases">
        <authorList>
            <person name="Evans L.H."/>
            <person name="Alamgir A."/>
            <person name="Owens N."/>
            <person name="Weber N.D."/>
            <person name="Virtaneva K."/>
            <person name="Barbian K."/>
            <person name="Babar A."/>
            <person name="Rosenke K."/>
        </authorList>
    </citation>
    <scope>NUCLEOTIDE SEQUENCE [LARGE SCALE GENOMIC DNA]</scope>
    <source>
        <strain evidence="3">CBS 101.48</strain>
    </source>
</reference>
<evidence type="ECO:0000256" key="1">
    <source>
        <dbReference type="SAM" id="MobiDB-lite"/>
    </source>
</evidence>
<feature type="transmembrane region" description="Helical" evidence="2">
    <location>
        <begin position="79"/>
        <end position="101"/>
    </location>
</feature>
<keyword evidence="2" id="KW-1133">Transmembrane helix</keyword>
<organism evidence="3">
    <name type="scientific">Absidia glauca</name>
    <name type="common">Pin mould</name>
    <dbReference type="NCBI Taxonomy" id="4829"/>
    <lineage>
        <taxon>Eukaryota</taxon>
        <taxon>Fungi</taxon>
        <taxon>Fungi incertae sedis</taxon>
        <taxon>Mucoromycota</taxon>
        <taxon>Mucoromycotina</taxon>
        <taxon>Mucoromycetes</taxon>
        <taxon>Mucorales</taxon>
        <taxon>Cunninghamellaceae</taxon>
        <taxon>Absidia</taxon>
    </lineage>
</organism>
<feature type="compositionally biased region" description="Polar residues" evidence="1">
    <location>
        <begin position="228"/>
        <end position="249"/>
    </location>
</feature>